<dbReference type="Proteomes" id="UP001199469">
    <property type="component" value="Unassembled WGS sequence"/>
</dbReference>
<evidence type="ECO:0000256" key="1">
    <source>
        <dbReference type="SAM" id="Phobius"/>
    </source>
</evidence>
<keyword evidence="1" id="KW-1133">Transmembrane helix</keyword>
<keyword evidence="3" id="KW-1185">Reference proteome</keyword>
<proteinExistence type="predicted"/>
<keyword evidence="1" id="KW-0472">Membrane</keyword>
<reference evidence="2 3" key="1">
    <citation type="submission" date="2021-11" db="EMBL/GenBank/DDBJ databases">
        <title>Draft genome sequence of Actinomycetospora sp. SF1 isolated from the rhizosphere soil.</title>
        <authorList>
            <person name="Duangmal K."/>
            <person name="Chantavorakit T."/>
        </authorList>
    </citation>
    <scope>NUCLEOTIDE SEQUENCE [LARGE SCALE GENOMIC DNA]</scope>
    <source>
        <strain evidence="2 3">TBRC 5722</strain>
    </source>
</reference>
<evidence type="ECO:0000313" key="3">
    <source>
        <dbReference type="Proteomes" id="UP001199469"/>
    </source>
</evidence>
<keyword evidence="1" id="KW-0812">Transmembrane</keyword>
<name>A0ABS8P1I5_9PSEU</name>
<comment type="caution">
    <text evidence="2">The sequence shown here is derived from an EMBL/GenBank/DDBJ whole genome shotgun (WGS) entry which is preliminary data.</text>
</comment>
<evidence type="ECO:0000313" key="2">
    <source>
        <dbReference type="EMBL" id="MCD2192105.1"/>
    </source>
</evidence>
<feature type="transmembrane region" description="Helical" evidence="1">
    <location>
        <begin position="27"/>
        <end position="48"/>
    </location>
</feature>
<dbReference type="RefSeq" id="WP_230729796.1">
    <property type="nucleotide sequence ID" value="NZ_JAJNDB010000001.1"/>
</dbReference>
<gene>
    <name evidence="2" type="ORF">LQ327_01695</name>
</gene>
<accession>A0ABS8P1I5</accession>
<organism evidence="2 3">
    <name type="scientific">Actinomycetospora endophytica</name>
    <dbReference type="NCBI Taxonomy" id="2291215"/>
    <lineage>
        <taxon>Bacteria</taxon>
        <taxon>Bacillati</taxon>
        <taxon>Actinomycetota</taxon>
        <taxon>Actinomycetes</taxon>
        <taxon>Pseudonocardiales</taxon>
        <taxon>Pseudonocardiaceae</taxon>
        <taxon>Actinomycetospora</taxon>
    </lineage>
</organism>
<sequence length="134" mass="14172">MHVEPLAQRVVDLIEGATFTHLDSTSVLGMIALLLAGAGLVTLTNFPLDSRDRLSLLVAEPFPRVEASVGVVLALDGVTDSLADRLRRHAQHPAVDGLVVATTDPDTLFLPRDFDGVPVRTALLLDLPAADSAS</sequence>
<protein>
    <submittedName>
        <fullName evidence="2">Uncharacterized protein</fullName>
    </submittedName>
</protein>
<dbReference type="EMBL" id="JAJNDB010000001">
    <property type="protein sequence ID" value="MCD2192105.1"/>
    <property type="molecule type" value="Genomic_DNA"/>
</dbReference>